<protein>
    <recommendedName>
        <fullName evidence="4">Small ribosomal subunit protein mS41</fullName>
    </recommendedName>
    <alternativeName>
        <fullName evidence="5">Protein FYV4, mitochondrial</fullName>
    </alternativeName>
</protein>
<comment type="caution">
    <text evidence="8">The sequence shown here is derived from an EMBL/GenBank/DDBJ whole genome shotgun (WGS) entry which is preliminary data.</text>
</comment>
<name>A0A9P7VAH9_9ASCO</name>
<organism evidence="8 9">
    <name type="scientific">Scheffersomyces spartinae</name>
    <dbReference type="NCBI Taxonomy" id="45513"/>
    <lineage>
        <taxon>Eukaryota</taxon>
        <taxon>Fungi</taxon>
        <taxon>Dikarya</taxon>
        <taxon>Ascomycota</taxon>
        <taxon>Saccharomycotina</taxon>
        <taxon>Pichiomycetes</taxon>
        <taxon>Debaryomycetaceae</taxon>
        <taxon>Scheffersomyces</taxon>
    </lineage>
</organism>
<dbReference type="Pfam" id="PF09597">
    <property type="entry name" value="SAM_Ribosomal_mS41"/>
    <property type="match status" value="1"/>
</dbReference>
<gene>
    <name evidence="8" type="primary">FYV4</name>
    <name evidence="8" type="ORF">KQ657_005234</name>
</gene>
<evidence type="ECO:0000259" key="7">
    <source>
        <dbReference type="SMART" id="SM01238"/>
    </source>
</evidence>
<evidence type="ECO:0000256" key="5">
    <source>
        <dbReference type="ARBA" id="ARBA00035341"/>
    </source>
</evidence>
<dbReference type="OrthoDB" id="18595at2759"/>
<evidence type="ECO:0000256" key="6">
    <source>
        <dbReference type="SAM" id="MobiDB-lite"/>
    </source>
</evidence>
<reference evidence="8" key="1">
    <citation type="submission" date="2021-03" db="EMBL/GenBank/DDBJ databases">
        <authorList>
            <person name="Palmer J.M."/>
        </authorList>
    </citation>
    <scope>NUCLEOTIDE SEQUENCE</scope>
    <source>
        <strain evidence="8">ARV_011</strain>
    </source>
</reference>
<feature type="domain" description="Small ribosomal subunit protein mS41 SAM" evidence="7">
    <location>
        <begin position="16"/>
        <end position="72"/>
    </location>
</feature>
<proteinExistence type="inferred from homology"/>
<accession>A0A9P7VAH9</accession>
<dbReference type="InterPro" id="IPR019083">
    <property type="entry name" value="SAM_Ribosomal_mS41"/>
</dbReference>
<keyword evidence="9" id="KW-1185">Reference proteome</keyword>
<evidence type="ECO:0000256" key="2">
    <source>
        <dbReference type="ARBA" id="ARBA00010492"/>
    </source>
</evidence>
<dbReference type="SMART" id="SM01238">
    <property type="entry name" value="IGR"/>
    <property type="match status" value="1"/>
</dbReference>
<dbReference type="Proteomes" id="UP000790833">
    <property type="component" value="Unassembled WGS sequence"/>
</dbReference>
<evidence type="ECO:0000313" key="9">
    <source>
        <dbReference type="Proteomes" id="UP000790833"/>
    </source>
</evidence>
<evidence type="ECO:0000256" key="3">
    <source>
        <dbReference type="ARBA" id="ARBA00023128"/>
    </source>
</evidence>
<dbReference type="RefSeq" id="XP_043049578.1">
    <property type="nucleotide sequence ID" value="XM_043195873.1"/>
</dbReference>
<dbReference type="GeneID" id="66118608"/>
<feature type="region of interest" description="Disordered" evidence="6">
    <location>
        <begin position="76"/>
        <end position="99"/>
    </location>
</feature>
<evidence type="ECO:0000313" key="8">
    <source>
        <dbReference type="EMBL" id="KAG7194031.1"/>
    </source>
</evidence>
<comment type="subcellular location">
    <subcellularLocation>
        <location evidence="1">Mitochondrion</location>
    </subcellularLocation>
</comment>
<dbReference type="AlphaFoldDB" id="A0A9P7VAH9"/>
<comment type="similarity">
    <text evidence="2">Belongs to the mitochondrion-specific ribosomal protein mS41 family.</text>
</comment>
<dbReference type="GO" id="GO:0005739">
    <property type="term" value="C:mitochondrion"/>
    <property type="evidence" value="ECO:0007669"/>
    <property type="project" value="UniProtKB-SubCell"/>
</dbReference>
<sequence>MRTNKSTLNKSNVTDLETFFKAIGRKTVEHVEAFEGDLNKFLELDGPKLKEMGIDCAQRKYMLKWKHKYVNDLENLREHKQGTKKHGGERKQKEVRAKKRALERLEERKKFQELELEAEQKGERDF</sequence>
<keyword evidence="3" id="KW-0496">Mitochondrion</keyword>
<dbReference type="PANTHER" id="PTHR28235">
    <property type="entry name" value="PROTEIN FYV4, MITOCHONDRIAL"/>
    <property type="match status" value="1"/>
</dbReference>
<evidence type="ECO:0000256" key="4">
    <source>
        <dbReference type="ARBA" id="ARBA00035129"/>
    </source>
</evidence>
<evidence type="ECO:0000256" key="1">
    <source>
        <dbReference type="ARBA" id="ARBA00004173"/>
    </source>
</evidence>
<dbReference type="InterPro" id="IPR039603">
    <property type="entry name" value="Ribosomal_mS41"/>
</dbReference>
<dbReference type="EMBL" id="JAHMUF010000009">
    <property type="protein sequence ID" value="KAG7194031.1"/>
    <property type="molecule type" value="Genomic_DNA"/>
</dbReference>
<feature type="compositionally biased region" description="Basic and acidic residues" evidence="6">
    <location>
        <begin position="89"/>
        <end position="99"/>
    </location>
</feature>
<dbReference type="PANTHER" id="PTHR28235:SF1">
    <property type="entry name" value="SMALL RIBOSOMAL SUBUNIT PROTEIN MS41"/>
    <property type="match status" value="1"/>
</dbReference>